<proteinExistence type="predicted"/>
<gene>
    <name evidence="2" type="ordered locus">CA2559_00470</name>
</gene>
<feature type="transmembrane region" description="Helical" evidence="1">
    <location>
        <begin position="105"/>
        <end position="125"/>
    </location>
</feature>
<feature type="transmembrane region" description="Helical" evidence="1">
    <location>
        <begin position="44"/>
        <end position="68"/>
    </location>
</feature>
<dbReference type="KEGG" id="cat:CA2559_00470"/>
<feature type="transmembrane region" description="Helical" evidence="1">
    <location>
        <begin position="131"/>
        <end position="150"/>
    </location>
</feature>
<dbReference type="AlphaFoldDB" id="A3U4L6"/>
<keyword evidence="1" id="KW-1133">Transmembrane helix</keyword>
<keyword evidence="3" id="KW-1185">Reference proteome</keyword>
<dbReference type="OrthoDB" id="7868084at2"/>
<dbReference type="HOGENOM" id="CLU_1508212_0_0_10"/>
<dbReference type="Proteomes" id="UP000002297">
    <property type="component" value="Chromosome"/>
</dbReference>
<evidence type="ECO:0000313" key="2">
    <source>
        <dbReference type="EMBL" id="EAP87183.1"/>
    </source>
</evidence>
<organism evidence="2 3">
    <name type="scientific">Croceibacter atlanticus (strain ATCC BAA-628 / JCM 21780 / CIP 108009 / IAM 15332 / KCTC 12090 / HTCC2559)</name>
    <dbReference type="NCBI Taxonomy" id="216432"/>
    <lineage>
        <taxon>Bacteria</taxon>
        <taxon>Pseudomonadati</taxon>
        <taxon>Bacteroidota</taxon>
        <taxon>Flavobacteriia</taxon>
        <taxon>Flavobacteriales</taxon>
        <taxon>Flavobacteriaceae</taxon>
        <taxon>Croceibacter</taxon>
    </lineage>
</organism>
<reference evidence="2 3" key="1">
    <citation type="journal article" date="2010" name="J. Bacteriol.">
        <title>The complete genome sequence of Croceibacter atlanticus HTCC2559T.</title>
        <authorList>
            <person name="Oh H.M."/>
            <person name="Kang I."/>
            <person name="Ferriera S."/>
            <person name="Giovannoni S.J."/>
            <person name="Cho J.C."/>
        </authorList>
    </citation>
    <scope>NUCLEOTIDE SEQUENCE [LARGE SCALE GENOMIC DNA]</scope>
    <source>
        <strain evidence="3">ATCC BAA-628 / HTCC2559 / KCTC 12090</strain>
    </source>
</reference>
<evidence type="ECO:0000256" key="1">
    <source>
        <dbReference type="SAM" id="Phobius"/>
    </source>
</evidence>
<dbReference type="STRING" id="216432.CA2559_00470"/>
<keyword evidence="1" id="KW-0472">Membrane</keyword>
<accession>A3U4L6</accession>
<sequence length="178" mass="19945">MDLLKLATDWAKAEVFSTKFFILFAFAFLIASIGFWQLGKTEIARAYIMPTLVAGILLLIIGSGLLYTNIQRVSQFEKEYHANAETFLDSEISRSEATLKEYRTIVFKVIPIIIIVAALLIIFLSTPTWRAISITTIAMLIVILLVDGTAHSRIEAYYKKLKLVEVNTANINSPAVKN</sequence>
<evidence type="ECO:0000313" key="3">
    <source>
        <dbReference type="Proteomes" id="UP000002297"/>
    </source>
</evidence>
<keyword evidence="1" id="KW-0812">Transmembrane</keyword>
<name>A3U4L6_CROAH</name>
<dbReference type="RefSeq" id="WP_013185864.1">
    <property type="nucleotide sequence ID" value="NC_014230.1"/>
</dbReference>
<dbReference type="GeneID" id="89451897"/>
<dbReference type="EMBL" id="CP002046">
    <property type="protein sequence ID" value="EAP87183.1"/>
    <property type="molecule type" value="Genomic_DNA"/>
</dbReference>
<dbReference type="eggNOG" id="ENOG502ZC48">
    <property type="taxonomic scope" value="Bacteria"/>
</dbReference>
<protein>
    <submittedName>
        <fullName evidence="2">Uncharacterized protein</fullName>
    </submittedName>
</protein>
<feature type="transmembrane region" description="Helical" evidence="1">
    <location>
        <begin position="20"/>
        <end position="38"/>
    </location>
</feature>